<keyword evidence="3 4" id="KW-0418">Kinase</keyword>
<gene>
    <name evidence="5" type="ORF">CTER_2910</name>
</gene>
<dbReference type="SUPFAM" id="SSF110738">
    <property type="entry name" value="Glycerate kinase I"/>
    <property type="match status" value="1"/>
</dbReference>
<dbReference type="EMBL" id="AORV01000005">
    <property type="protein sequence ID" value="EMS74121.1"/>
    <property type="molecule type" value="Genomic_DNA"/>
</dbReference>
<dbReference type="GO" id="GO:0031388">
    <property type="term" value="P:organic acid phosphorylation"/>
    <property type="evidence" value="ECO:0007669"/>
    <property type="project" value="UniProtKB-UniRule"/>
</dbReference>
<accession>S0FUZ1</accession>
<name>S0FUZ1_RUMCE</name>
<dbReference type="Gene3D" id="3.90.1510.10">
    <property type="entry name" value="Glycerate kinase, domain 2"/>
    <property type="match status" value="1"/>
</dbReference>
<dbReference type="AlphaFoldDB" id="S0FUZ1"/>
<dbReference type="PANTHER" id="PTHR21599:SF0">
    <property type="entry name" value="GLYCERATE KINASE"/>
    <property type="match status" value="1"/>
</dbReference>
<keyword evidence="6" id="KW-1185">Reference proteome</keyword>
<organism evidence="5 6">
    <name type="scientific">Ruminiclostridium cellobioparum subsp. termitidis CT1112</name>
    <dbReference type="NCBI Taxonomy" id="1195236"/>
    <lineage>
        <taxon>Bacteria</taxon>
        <taxon>Bacillati</taxon>
        <taxon>Bacillota</taxon>
        <taxon>Clostridia</taxon>
        <taxon>Eubacteriales</taxon>
        <taxon>Oscillospiraceae</taxon>
        <taxon>Ruminiclostridium</taxon>
    </lineage>
</organism>
<reference evidence="5 6" key="1">
    <citation type="journal article" date="2013" name="Genome Announc.">
        <title>Draft Genome Sequence of the Cellulolytic, Mesophilic, Anaerobic Bacterium Clostridium termitidis Strain CT1112 (DSM 5398).</title>
        <authorList>
            <person name="Lal S."/>
            <person name="Ramachandran U."/>
            <person name="Zhang X."/>
            <person name="Munir R."/>
            <person name="Sparling R."/>
            <person name="Levin D.B."/>
        </authorList>
    </citation>
    <scope>NUCLEOTIDE SEQUENCE [LARGE SCALE GENOMIC DNA]</scope>
    <source>
        <strain evidence="5 6">CT1112</strain>
    </source>
</reference>
<dbReference type="PIRSF" id="PIRSF006078">
    <property type="entry name" value="GlxK"/>
    <property type="match status" value="1"/>
</dbReference>
<evidence type="ECO:0000256" key="2">
    <source>
        <dbReference type="ARBA" id="ARBA00022679"/>
    </source>
</evidence>
<dbReference type="eggNOG" id="COG1929">
    <property type="taxonomic scope" value="Bacteria"/>
</dbReference>
<dbReference type="InterPro" id="IPR018193">
    <property type="entry name" value="Glyc_kinase_flavodox-like_fold"/>
</dbReference>
<dbReference type="Proteomes" id="UP000014155">
    <property type="component" value="Unassembled WGS sequence"/>
</dbReference>
<comment type="similarity">
    <text evidence="1 4">Belongs to the glycerate kinase type-1 family.</text>
</comment>
<evidence type="ECO:0000256" key="1">
    <source>
        <dbReference type="ARBA" id="ARBA00006284"/>
    </source>
</evidence>
<dbReference type="InterPro" id="IPR018197">
    <property type="entry name" value="Glycerate_kinase_RE-like"/>
</dbReference>
<evidence type="ECO:0000256" key="3">
    <source>
        <dbReference type="ARBA" id="ARBA00022777"/>
    </source>
</evidence>
<proteinExistence type="inferred from homology"/>
<evidence type="ECO:0000256" key="4">
    <source>
        <dbReference type="PIRNR" id="PIRNR006078"/>
    </source>
</evidence>
<sequence length="386" mass="40544">MKIVVAPDSFKGNLTALEVAEFIEAGIKQADKDIEVIKIPAADGGEGTVEAIVAATGGKIIKQRVHGPFMEEMDSFFGISGDGKTAVIEMAACSGIMLVKKEELNPLYTTTYGVGELILAARNLGCRKINLGIGGSVTNDGGMGMAQALGYKFYDGQNKLLGQGGKYLCEVAGIDSSGFIKEIDGIEIITACDVNNPLYGPNGAAYIYGPQKGADAETIEFLDQGLRHFAEVIKRDLGKDIADIPGSGAAGGLGGGLLAFLNNARLCSGIDMVISSCNFEEAVRNCDLLITGEGRTDSQTANGKVVAGLAKVAEKCGVPVVCLSGSLMEGYQKIYEHGVDAAFSNIIAPMTLEEAIRSSPQMLTQASYSIARLMLKIYSRAKAKKS</sequence>
<dbReference type="InterPro" id="IPR004381">
    <property type="entry name" value="Glycerate_kinase"/>
</dbReference>
<evidence type="ECO:0000313" key="6">
    <source>
        <dbReference type="Proteomes" id="UP000014155"/>
    </source>
</evidence>
<keyword evidence="2 4" id="KW-0808">Transferase</keyword>
<evidence type="ECO:0000313" key="5">
    <source>
        <dbReference type="EMBL" id="EMS74121.1"/>
    </source>
</evidence>
<dbReference type="PANTHER" id="PTHR21599">
    <property type="entry name" value="GLYCERATE KINASE"/>
    <property type="match status" value="1"/>
</dbReference>
<protein>
    <submittedName>
        <fullName evidence="5">Glycerate kinase</fullName>
        <ecNumber evidence="5">2.7.1.31</ecNumber>
    </submittedName>
</protein>
<dbReference type="InterPro" id="IPR036129">
    <property type="entry name" value="Glycerate_kinase_sf"/>
</dbReference>
<comment type="caution">
    <text evidence="5">The sequence shown here is derived from an EMBL/GenBank/DDBJ whole genome shotgun (WGS) entry which is preliminary data.</text>
</comment>
<dbReference type="Gene3D" id="3.40.50.10350">
    <property type="entry name" value="Glycerate kinase, domain 1"/>
    <property type="match status" value="1"/>
</dbReference>
<dbReference type="NCBIfam" id="TIGR00045">
    <property type="entry name" value="glycerate kinase"/>
    <property type="match status" value="1"/>
</dbReference>
<dbReference type="Pfam" id="PF02595">
    <property type="entry name" value="Gly_kinase"/>
    <property type="match status" value="1"/>
</dbReference>
<dbReference type="EC" id="2.7.1.31" evidence="5"/>
<dbReference type="STRING" id="1195236.CTER_2910"/>
<dbReference type="PATRIC" id="fig|1195236.3.peg.153"/>
<dbReference type="GO" id="GO:0008887">
    <property type="term" value="F:glycerate kinase activity"/>
    <property type="evidence" value="ECO:0007669"/>
    <property type="project" value="UniProtKB-UniRule"/>
</dbReference>
<dbReference type="RefSeq" id="WP_004622923.1">
    <property type="nucleotide sequence ID" value="NZ_AORV01000005.1"/>
</dbReference>